<dbReference type="AlphaFoldDB" id="A0A7T4EE86"/>
<dbReference type="PANTHER" id="PTHR42307:SF2">
    <property type="entry name" value="PUP DEAMIDASE_DEPUPYLASE"/>
    <property type="match status" value="1"/>
</dbReference>
<dbReference type="RefSeq" id="WP_084036341.1">
    <property type="nucleotide sequence ID" value="NZ_CP066007.1"/>
</dbReference>
<evidence type="ECO:0000256" key="2">
    <source>
        <dbReference type="PIRSR" id="PIRSR018077-1"/>
    </source>
</evidence>
<gene>
    <name evidence="3" type="ORF">I6I10_09685</name>
</gene>
<reference evidence="3 4" key="1">
    <citation type="submission" date="2020-12" db="EMBL/GenBank/DDBJ databases">
        <title>FDA dAtabase for Regulatory Grade micrObial Sequences (FDA-ARGOS): Supporting development and validation of Infectious Disease Dx tests.</title>
        <authorList>
            <person name="Sproer C."/>
            <person name="Gronow S."/>
            <person name="Severitt S."/>
            <person name="Schroder I."/>
            <person name="Tallon L."/>
            <person name="Sadzewicz L."/>
            <person name="Zhao X."/>
            <person name="Boylan J."/>
            <person name="Ott S."/>
            <person name="Bowen H."/>
            <person name="Vavikolanu K."/>
            <person name="Mehta A."/>
            <person name="Aluvathingal J."/>
            <person name="Nadendla S."/>
            <person name="Lowell S."/>
            <person name="Myers T."/>
            <person name="Yan Y."/>
            <person name="Sichtig H."/>
        </authorList>
    </citation>
    <scope>NUCLEOTIDE SEQUENCE [LARGE SCALE GENOMIC DNA]</scope>
    <source>
        <strain evidence="3 4">FDAARGOS_1053</strain>
    </source>
</reference>
<dbReference type="GO" id="GO:0019941">
    <property type="term" value="P:modification-dependent protein catabolic process"/>
    <property type="evidence" value="ECO:0007669"/>
    <property type="project" value="InterPro"/>
</dbReference>
<dbReference type="Pfam" id="PF03136">
    <property type="entry name" value="Pup_ligase"/>
    <property type="match status" value="1"/>
</dbReference>
<keyword evidence="3" id="KW-0647">Proteasome</keyword>
<dbReference type="EMBL" id="CP066007">
    <property type="protein sequence ID" value="QQB45754.1"/>
    <property type="molecule type" value="Genomic_DNA"/>
</dbReference>
<evidence type="ECO:0000256" key="1">
    <source>
        <dbReference type="ARBA" id="ARBA00009114"/>
    </source>
</evidence>
<evidence type="ECO:0000313" key="4">
    <source>
        <dbReference type="Proteomes" id="UP000596145"/>
    </source>
</evidence>
<dbReference type="PIRSF" id="PIRSF018077">
    <property type="entry name" value="UCP018077"/>
    <property type="match status" value="1"/>
</dbReference>
<dbReference type="NCBIfam" id="TIGR03688">
    <property type="entry name" value="depupylase_Dop"/>
    <property type="match status" value="1"/>
</dbReference>
<sequence>MARFIGTETEYGIATPADPSLSPIVTSTHAVVAYASTTDQSRARWDFAQESPLRDQRGFDLRRYRTVPVIDPRAIGVANVVVDNGARFYVDHAHPEYSSPETANARDAVLYDAAGDVILREAVAAVAEHTDQGHSILRGHGPCPPLKIYKNNVDGKGASYGSHENYLYSRDTDFDILAQALIPFFVVRQVLCGAGRVGWGQEGEEHPNPGAGEKQPWFQISQRADYIETTISLETTLNRGIINTRDEPHTSDAYGRLHVIIGDANMSHTSTLLKVGTTSLVLDAIEDGVDFSDLALINPVAACHTVSRDLTVSTPLQLVDGRSMRPLELLREYASRVTPTTDTDREVLETWEKVMDLLDDDPLKTAHLLDWTAKLALCQGFVSRGVPWTDPKLQAIDIQYTDIDESRSLYHALVRKGRMETLFSATEIARAAHTPPADTRAYFRGMLMRHMGHYVTRVNWDTAVIESAGHRVTVRFADVDSFTEANVADLFAGNKDVNEFIAELVRRAPSAEAF</sequence>
<dbReference type="GO" id="GO:0008233">
    <property type="term" value="F:peptidase activity"/>
    <property type="evidence" value="ECO:0007669"/>
    <property type="project" value="InterPro"/>
</dbReference>
<name>A0A7T4EE86_9CORY</name>
<comment type="similarity">
    <text evidence="1">Belongs to the Pup ligase/Pup deamidase family. Pup deamidase subfamily.</text>
</comment>
<dbReference type="GO" id="GO:0000502">
    <property type="term" value="C:proteasome complex"/>
    <property type="evidence" value="ECO:0007669"/>
    <property type="project" value="UniProtKB-KW"/>
</dbReference>
<evidence type="ECO:0000313" key="3">
    <source>
        <dbReference type="EMBL" id="QQB45754.1"/>
    </source>
</evidence>
<accession>A0A7T4EE86</accession>
<dbReference type="InterPro" id="IPR004347">
    <property type="entry name" value="Pup_ligase/deamidase"/>
</dbReference>
<dbReference type="PANTHER" id="PTHR42307">
    <property type="entry name" value="PUP DEAMIDASE/DEPUPYLASE"/>
    <property type="match status" value="1"/>
</dbReference>
<organism evidence="3 4">
    <name type="scientific">Corynebacterium glucuronolyticum</name>
    <dbReference type="NCBI Taxonomy" id="39791"/>
    <lineage>
        <taxon>Bacteria</taxon>
        <taxon>Bacillati</taxon>
        <taxon>Actinomycetota</taxon>
        <taxon>Actinomycetes</taxon>
        <taxon>Mycobacteriales</taxon>
        <taxon>Corynebacteriaceae</taxon>
        <taxon>Corynebacterium</taxon>
    </lineage>
</organism>
<dbReference type="GO" id="GO:0070490">
    <property type="term" value="P:protein pupylation"/>
    <property type="evidence" value="ECO:0007669"/>
    <property type="project" value="TreeGrafter"/>
</dbReference>
<dbReference type="Proteomes" id="UP000596145">
    <property type="component" value="Chromosome"/>
</dbReference>
<proteinExistence type="inferred from homology"/>
<protein>
    <submittedName>
        <fullName evidence="3">Proteasome accessory factor PafA2</fullName>
    </submittedName>
</protein>
<dbReference type="OrthoDB" id="9760627at2"/>
<dbReference type="GO" id="GO:0010498">
    <property type="term" value="P:proteasomal protein catabolic process"/>
    <property type="evidence" value="ECO:0007669"/>
    <property type="project" value="InterPro"/>
</dbReference>
<dbReference type="InterPro" id="IPR022366">
    <property type="entry name" value="Pup_deamidase"/>
</dbReference>
<dbReference type="GO" id="GO:0016811">
    <property type="term" value="F:hydrolase activity, acting on carbon-nitrogen (but not peptide) bonds, in linear amides"/>
    <property type="evidence" value="ECO:0007669"/>
    <property type="project" value="InterPro"/>
</dbReference>
<dbReference type="GeneID" id="92760044"/>
<feature type="active site" description="Proton acceptor" evidence="2">
    <location>
        <position position="91"/>
    </location>
</feature>
<dbReference type="GO" id="GO:0005524">
    <property type="term" value="F:ATP binding"/>
    <property type="evidence" value="ECO:0007669"/>
    <property type="project" value="TreeGrafter"/>
</dbReference>